<protein>
    <recommendedName>
        <fullName evidence="3">F-box domain-containing protein</fullName>
    </recommendedName>
</protein>
<name>A0A6A6FHE0_9PEZI</name>
<gene>
    <name evidence="1" type="ORF">CERZMDRAFT_97330</name>
</gene>
<dbReference type="SUPFAM" id="SSF81383">
    <property type="entry name" value="F-box domain"/>
    <property type="match status" value="1"/>
</dbReference>
<keyword evidence="2" id="KW-1185">Reference proteome</keyword>
<reference evidence="1" key="1">
    <citation type="journal article" date="2020" name="Stud. Mycol.">
        <title>101 Dothideomycetes genomes: a test case for predicting lifestyles and emergence of pathogens.</title>
        <authorList>
            <person name="Haridas S."/>
            <person name="Albert R."/>
            <person name="Binder M."/>
            <person name="Bloem J."/>
            <person name="Labutti K."/>
            <person name="Salamov A."/>
            <person name="Andreopoulos B."/>
            <person name="Baker S."/>
            <person name="Barry K."/>
            <person name="Bills G."/>
            <person name="Bluhm B."/>
            <person name="Cannon C."/>
            <person name="Castanera R."/>
            <person name="Culley D."/>
            <person name="Daum C."/>
            <person name="Ezra D."/>
            <person name="Gonzalez J."/>
            <person name="Henrissat B."/>
            <person name="Kuo A."/>
            <person name="Liang C."/>
            <person name="Lipzen A."/>
            <person name="Lutzoni F."/>
            <person name="Magnuson J."/>
            <person name="Mondo S."/>
            <person name="Nolan M."/>
            <person name="Ohm R."/>
            <person name="Pangilinan J."/>
            <person name="Park H.-J."/>
            <person name="Ramirez L."/>
            <person name="Alfaro M."/>
            <person name="Sun H."/>
            <person name="Tritt A."/>
            <person name="Yoshinaga Y."/>
            <person name="Zwiers L.-H."/>
            <person name="Turgeon B."/>
            <person name="Goodwin S."/>
            <person name="Spatafora J."/>
            <person name="Crous P."/>
            <person name="Grigoriev I."/>
        </authorList>
    </citation>
    <scope>NUCLEOTIDE SEQUENCE</scope>
    <source>
        <strain evidence="1">SCOH1-5</strain>
    </source>
</reference>
<proteinExistence type="predicted"/>
<evidence type="ECO:0008006" key="3">
    <source>
        <dbReference type="Google" id="ProtNLM"/>
    </source>
</evidence>
<evidence type="ECO:0000313" key="1">
    <source>
        <dbReference type="EMBL" id="KAF2212830.1"/>
    </source>
</evidence>
<sequence>MAIIEVWQQRHNNASSNETQHNKPAFDNLFGVLELAEAVFLELPPQQILVNVQRVCRRWQDIVTASLPIQQALFFRPIGMQGPIHFMKVSGEQYGGSWVSPQGSRCPFQIYEHPLVAPLLLHEQQPTRAMDRPEASWRRQLLTQPPVRAVTINVGSDNVTLYAGLEGVTMGNVWTATHLCTPGPLFISNWSSWKGYSNMWRKRSASSSLKALKAVKKPCN</sequence>
<dbReference type="EMBL" id="ML992672">
    <property type="protein sequence ID" value="KAF2212830.1"/>
    <property type="molecule type" value="Genomic_DNA"/>
</dbReference>
<organism evidence="1 2">
    <name type="scientific">Cercospora zeae-maydis SCOH1-5</name>
    <dbReference type="NCBI Taxonomy" id="717836"/>
    <lineage>
        <taxon>Eukaryota</taxon>
        <taxon>Fungi</taxon>
        <taxon>Dikarya</taxon>
        <taxon>Ascomycota</taxon>
        <taxon>Pezizomycotina</taxon>
        <taxon>Dothideomycetes</taxon>
        <taxon>Dothideomycetidae</taxon>
        <taxon>Mycosphaerellales</taxon>
        <taxon>Mycosphaerellaceae</taxon>
        <taxon>Cercospora</taxon>
    </lineage>
</organism>
<dbReference type="Proteomes" id="UP000799539">
    <property type="component" value="Unassembled WGS sequence"/>
</dbReference>
<dbReference type="OrthoDB" id="3643498at2759"/>
<dbReference type="InterPro" id="IPR036047">
    <property type="entry name" value="F-box-like_dom_sf"/>
</dbReference>
<dbReference type="Gene3D" id="1.20.1280.50">
    <property type="match status" value="1"/>
</dbReference>
<dbReference type="AlphaFoldDB" id="A0A6A6FHE0"/>
<accession>A0A6A6FHE0</accession>
<evidence type="ECO:0000313" key="2">
    <source>
        <dbReference type="Proteomes" id="UP000799539"/>
    </source>
</evidence>